<evidence type="ECO:0000313" key="1">
    <source>
        <dbReference type="EMBL" id="SDY13348.1"/>
    </source>
</evidence>
<protein>
    <submittedName>
        <fullName evidence="1">Uncharacterized protein</fullName>
    </submittedName>
</protein>
<reference evidence="1 2" key="1">
    <citation type="submission" date="2016-10" db="EMBL/GenBank/DDBJ databases">
        <authorList>
            <person name="de Groot N.N."/>
        </authorList>
    </citation>
    <scope>NUCLEOTIDE SEQUENCE [LARGE SCALE GENOMIC DNA]</scope>
    <source>
        <strain evidence="1 2">DSM 24956</strain>
    </source>
</reference>
<dbReference type="RefSeq" id="WP_090126712.1">
    <property type="nucleotide sequence ID" value="NZ_FNNJ01000034.1"/>
</dbReference>
<dbReference type="Proteomes" id="UP000199595">
    <property type="component" value="Unassembled WGS sequence"/>
</dbReference>
<organism evidence="1 2">
    <name type="scientific">Lutibacter oricola</name>
    <dbReference type="NCBI Taxonomy" id="762486"/>
    <lineage>
        <taxon>Bacteria</taxon>
        <taxon>Pseudomonadati</taxon>
        <taxon>Bacteroidota</taxon>
        <taxon>Flavobacteriia</taxon>
        <taxon>Flavobacteriales</taxon>
        <taxon>Flavobacteriaceae</taxon>
        <taxon>Lutibacter</taxon>
    </lineage>
</organism>
<gene>
    <name evidence="1" type="ORF">SAMN05444411_1342</name>
</gene>
<accession>A0A1H3HES1</accession>
<dbReference type="EMBL" id="FNNJ01000034">
    <property type="protein sequence ID" value="SDY13348.1"/>
    <property type="molecule type" value="Genomic_DNA"/>
</dbReference>
<proteinExistence type="predicted"/>
<dbReference type="AlphaFoldDB" id="A0A1H3HES1"/>
<keyword evidence="2" id="KW-1185">Reference proteome</keyword>
<name>A0A1H3HES1_9FLAO</name>
<evidence type="ECO:0000313" key="2">
    <source>
        <dbReference type="Proteomes" id="UP000199595"/>
    </source>
</evidence>
<sequence length="124" mass="14961">MKILRKYFPFLVFFLLLTLYSSELKQNFEQVIFKTESKNKIKLTISTNWFEFKDGMHNSIEIEKLIISINSGVIFKNYYFGKKRNERINKVTQIEWLKNDSLIVIHSKLINTQEKIDSLYWLKD</sequence>